<dbReference type="EMBL" id="BARS01006075">
    <property type="protein sequence ID" value="GAF82889.1"/>
    <property type="molecule type" value="Genomic_DNA"/>
</dbReference>
<accession>X0SPA0</accession>
<sequence>MSYSRWGSSNWYAFWRNNDATDLESQSLALWHCCKGEHLAWSYAELMEANECWLKEKYPDISDNDISEALDIIQVFQREMRSLYKHSKQARAAEGVKSN</sequence>
<organism evidence="1">
    <name type="scientific">marine sediment metagenome</name>
    <dbReference type="NCBI Taxonomy" id="412755"/>
    <lineage>
        <taxon>unclassified sequences</taxon>
        <taxon>metagenomes</taxon>
        <taxon>ecological metagenomes</taxon>
    </lineage>
</organism>
<proteinExistence type="predicted"/>
<reference evidence="1" key="1">
    <citation type="journal article" date="2014" name="Front. Microbiol.">
        <title>High frequency of phylogenetically diverse reductive dehalogenase-homologous genes in deep subseafloor sedimentary metagenomes.</title>
        <authorList>
            <person name="Kawai M."/>
            <person name="Futagami T."/>
            <person name="Toyoda A."/>
            <person name="Takaki Y."/>
            <person name="Nishi S."/>
            <person name="Hori S."/>
            <person name="Arai W."/>
            <person name="Tsubouchi T."/>
            <person name="Morono Y."/>
            <person name="Uchiyama I."/>
            <person name="Ito T."/>
            <person name="Fujiyama A."/>
            <person name="Inagaki F."/>
            <person name="Takami H."/>
        </authorList>
    </citation>
    <scope>NUCLEOTIDE SEQUENCE</scope>
    <source>
        <strain evidence="1">Expedition CK06-06</strain>
    </source>
</reference>
<gene>
    <name evidence="1" type="ORF">S01H1_11882</name>
</gene>
<protein>
    <submittedName>
        <fullName evidence="1">Uncharacterized protein</fullName>
    </submittedName>
</protein>
<comment type="caution">
    <text evidence="1">The sequence shown here is derived from an EMBL/GenBank/DDBJ whole genome shotgun (WGS) entry which is preliminary data.</text>
</comment>
<name>X0SPA0_9ZZZZ</name>
<evidence type="ECO:0000313" key="1">
    <source>
        <dbReference type="EMBL" id="GAF82889.1"/>
    </source>
</evidence>
<dbReference type="AlphaFoldDB" id="X0SPA0"/>